<dbReference type="GO" id="GO:0008483">
    <property type="term" value="F:transaminase activity"/>
    <property type="evidence" value="ECO:0007669"/>
    <property type="project" value="UniProtKB-KW"/>
</dbReference>
<dbReference type="AlphaFoldDB" id="A0A379W4K7"/>
<keyword evidence="2" id="KW-0808">Transferase</keyword>
<evidence type="ECO:0000313" key="6">
    <source>
        <dbReference type="Proteomes" id="UP000255509"/>
    </source>
</evidence>
<dbReference type="PANTHER" id="PTHR43643">
    <property type="entry name" value="HISTIDINOL-PHOSPHATE AMINOTRANSFERASE 2"/>
    <property type="match status" value="1"/>
</dbReference>
<feature type="domain" description="Orn/Lys/Arg decarboxylases family 1 pyridoxal-P attachment site" evidence="4">
    <location>
        <begin position="2"/>
        <end position="93"/>
    </location>
</feature>
<dbReference type="InterPro" id="IPR050106">
    <property type="entry name" value="HistidinolP_aminotransfase"/>
</dbReference>
<dbReference type="InterPro" id="IPR015421">
    <property type="entry name" value="PyrdxlP-dep_Trfase_major"/>
</dbReference>
<keyword evidence="5" id="KW-0456">Lyase</keyword>
<evidence type="ECO:0000256" key="3">
    <source>
        <dbReference type="ARBA" id="ARBA00022898"/>
    </source>
</evidence>
<dbReference type="PANTHER" id="PTHR43643:SF2">
    <property type="entry name" value="INDUCIBLE LYSINE DECARBOXYLASE"/>
    <property type="match status" value="1"/>
</dbReference>
<evidence type="ECO:0000256" key="2">
    <source>
        <dbReference type="ARBA" id="ARBA00022679"/>
    </source>
</evidence>
<proteinExistence type="predicted"/>
<keyword evidence="1" id="KW-0032">Aminotransferase</keyword>
<dbReference type="InterPro" id="IPR000310">
    <property type="entry name" value="Orn/Lys/Arg_deCO2ase_major_dom"/>
</dbReference>
<dbReference type="InterPro" id="IPR015424">
    <property type="entry name" value="PyrdxlP-dep_Trfase"/>
</dbReference>
<keyword evidence="3" id="KW-0663">Pyridoxal phosphate</keyword>
<dbReference type="Proteomes" id="UP000255509">
    <property type="component" value="Unassembled WGS sequence"/>
</dbReference>
<dbReference type="EMBL" id="UGXS01000004">
    <property type="protein sequence ID" value="SUH14150.1"/>
    <property type="molecule type" value="Genomic_DNA"/>
</dbReference>
<name>A0A379W4K7_SALET</name>
<dbReference type="EC" id="4.1.1.18" evidence="5"/>
<evidence type="ECO:0000313" key="5">
    <source>
        <dbReference type="EMBL" id="SUH14150.1"/>
    </source>
</evidence>
<evidence type="ECO:0000256" key="1">
    <source>
        <dbReference type="ARBA" id="ARBA00022576"/>
    </source>
</evidence>
<dbReference type="Pfam" id="PF01276">
    <property type="entry name" value="OKR_DC_1"/>
    <property type="match status" value="1"/>
</dbReference>
<reference evidence="5 6" key="1">
    <citation type="submission" date="2018-06" db="EMBL/GenBank/DDBJ databases">
        <authorList>
            <consortium name="Pathogen Informatics"/>
            <person name="Doyle S."/>
        </authorList>
    </citation>
    <scope>NUCLEOTIDE SEQUENCE [LARGE SCALE GENOMIC DNA]</scope>
    <source>
        <strain evidence="5 6">NCTC8258</strain>
    </source>
</reference>
<organism evidence="5 6">
    <name type="scientific">Salmonella enterica I</name>
    <dbReference type="NCBI Taxonomy" id="59201"/>
    <lineage>
        <taxon>Bacteria</taxon>
        <taxon>Pseudomonadati</taxon>
        <taxon>Pseudomonadota</taxon>
        <taxon>Gammaproteobacteria</taxon>
        <taxon>Enterobacterales</taxon>
        <taxon>Enterobacteriaceae</taxon>
        <taxon>Salmonella</taxon>
    </lineage>
</organism>
<sequence>MCSAPAGSTVLIDRNCHKSLTHLMMMSDITPIYFRPTRNAYGILGGIPQSEFQHATIAKRVKETPNATWPVHAVITNSTYDGLLYNTDYIKKNSGCEVHSF</sequence>
<dbReference type="Gene3D" id="3.40.640.10">
    <property type="entry name" value="Type I PLP-dependent aspartate aminotransferase-like (Major domain)"/>
    <property type="match status" value="1"/>
</dbReference>
<dbReference type="GO" id="GO:0008923">
    <property type="term" value="F:lysine decarboxylase activity"/>
    <property type="evidence" value="ECO:0007669"/>
    <property type="project" value="UniProtKB-EC"/>
</dbReference>
<accession>A0A379W4K7</accession>
<evidence type="ECO:0000259" key="4">
    <source>
        <dbReference type="Pfam" id="PF01276"/>
    </source>
</evidence>
<protein>
    <submittedName>
        <fullName evidence="5">Lysine decarboxylase</fullName>
        <ecNumber evidence="5">4.1.1.18</ecNumber>
    </submittedName>
</protein>
<dbReference type="SUPFAM" id="SSF53383">
    <property type="entry name" value="PLP-dependent transferases"/>
    <property type="match status" value="1"/>
</dbReference>
<gene>
    <name evidence="5" type="primary">cadA_2</name>
    <name evidence="5" type="ORF">NCTC8258_01829</name>
</gene>